<dbReference type="Pfam" id="PF13612">
    <property type="entry name" value="DDE_Tnp_1_3"/>
    <property type="match status" value="1"/>
</dbReference>
<dbReference type="RefSeq" id="WP_199399621.1">
    <property type="nucleotide sequence ID" value="NZ_CAWNJE010000020.1"/>
</dbReference>
<dbReference type="Proteomes" id="UP000219020">
    <property type="component" value="Unassembled WGS sequence"/>
</dbReference>
<evidence type="ECO:0000259" key="1">
    <source>
        <dbReference type="Pfam" id="PF13612"/>
    </source>
</evidence>
<reference evidence="3" key="1">
    <citation type="submission" date="2017-04" db="EMBL/GenBank/DDBJ databases">
        <title>Genome evolution of the luminous symbionts of deep sea anglerfish.</title>
        <authorList>
            <person name="Hendry T.A."/>
        </authorList>
    </citation>
    <scope>NUCLEOTIDE SEQUENCE [LARGE SCALE GENOMIC DNA]</scope>
</reference>
<dbReference type="AlphaFoldDB" id="A0A2A5SYZ0"/>
<dbReference type="GeneID" id="78828816"/>
<dbReference type="InterPro" id="IPR025668">
    <property type="entry name" value="Tnp_DDE_dom"/>
</dbReference>
<dbReference type="EMBL" id="NBYY01000039">
    <property type="protein sequence ID" value="PCS21134.1"/>
    <property type="molecule type" value="Genomic_DNA"/>
</dbReference>
<proteinExistence type="predicted"/>
<keyword evidence="3" id="KW-1185">Reference proteome</keyword>
<evidence type="ECO:0000313" key="3">
    <source>
        <dbReference type="Proteomes" id="UP000219020"/>
    </source>
</evidence>
<comment type="caution">
    <text evidence="2">The sequence shown here is derived from an EMBL/GenBank/DDBJ whole genome shotgun (WGS) entry which is preliminary data.</text>
</comment>
<protein>
    <submittedName>
        <fullName evidence="2">Mobile element protein</fullName>
    </submittedName>
</protein>
<sequence length="75" mass="8463">MGWFYGVRLNLIINDQGGSISVKVTMTNVDDKKLMSEMADELWRCLYGDKDYISGPLERKCADKGMTLITGVKEI</sequence>
<organism evidence="2 3">
    <name type="scientific">Candidatus Enterovibrio escicola</name>
    <dbReference type="NCBI Taxonomy" id="1927127"/>
    <lineage>
        <taxon>Bacteria</taxon>
        <taxon>Pseudomonadati</taxon>
        <taxon>Pseudomonadota</taxon>
        <taxon>Gammaproteobacteria</taxon>
        <taxon>Vibrionales</taxon>
        <taxon>Vibrionaceae</taxon>
        <taxon>Enterovibrio</taxon>
    </lineage>
</organism>
<feature type="domain" description="Transposase DDE" evidence="1">
    <location>
        <begin position="1"/>
        <end position="73"/>
    </location>
</feature>
<name>A0A2A5SYZ0_9GAMM</name>
<evidence type="ECO:0000313" key="2">
    <source>
        <dbReference type="EMBL" id="PCS21134.1"/>
    </source>
</evidence>
<gene>
    <name evidence="2" type="ORF">BTN49_3281</name>
</gene>
<accession>A0A2A5SYZ0</accession>